<evidence type="ECO:0000313" key="1">
    <source>
        <dbReference type="EMBL" id="ADB39365.1"/>
    </source>
</evidence>
<protein>
    <submittedName>
        <fullName evidence="1">Uncharacterized protein</fullName>
    </submittedName>
</protein>
<keyword evidence="2" id="KW-1185">Reference proteome</keyword>
<dbReference type="Proteomes" id="UP000002028">
    <property type="component" value="Chromosome"/>
</dbReference>
<reference evidence="1 2" key="1">
    <citation type="journal article" date="2010" name="Stand. Genomic Sci.">
        <title>Complete genome sequence of Spirosoma linguale type strain (1).</title>
        <authorList>
            <person name="Lail K."/>
            <person name="Sikorski J."/>
            <person name="Saunders E."/>
            <person name="Lapidus A."/>
            <person name="Glavina Del Rio T."/>
            <person name="Copeland A."/>
            <person name="Tice H."/>
            <person name="Cheng J.-F."/>
            <person name="Lucas S."/>
            <person name="Nolan M."/>
            <person name="Bruce D."/>
            <person name="Goodwin L."/>
            <person name="Pitluck S."/>
            <person name="Ivanova N."/>
            <person name="Mavromatis K."/>
            <person name="Ovchinnikova G."/>
            <person name="Pati A."/>
            <person name="Chen A."/>
            <person name="Palaniappan K."/>
            <person name="Land M."/>
            <person name="Hauser L."/>
            <person name="Chang Y.-J."/>
            <person name="Jeffries C.D."/>
            <person name="Chain P."/>
            <person name="Brettin T."/>
            <person name="Detter J.C."/>
            <person name="Schuetze A."/>
            <person name="Rohde M."/>
            <person name="Tindall B.J."/>
            <person name="Goeker M."/>
            <person name="Bristow J."/>
            <person name="Eisen J.A."/>
            <person name="Markowitz V."/>
            <person name="Hugenholtz P."/>
            <person name="Kyrpides N.C."/>
            <person name="Klenk H.-P."/>
            <person name="Chen F."/>
        </authorList>
    </citation>
    <scope>NUCLEOTIDE SEQUENCE [LARGE SCALE GENOMIC DNA]</scope>
    <source>
        <strain evidence="2">ATCC 33905 / DSM 74 / LMG 10896 / Claus 1</strain>
    </source>
</reference>
<dbReference type="AlphaFoldDB" id="D2QP57"/>
<dbReference type="EMBL" id="CP001769">
    <property type="protein sequence ID" value="ADB39365.1"/>
    <property type="molecule type" value="Genomic_DNA"/>
</dbReference>
<sequence length="52" mass="6147">MKGHGLTRRCSVKKVRERDFTTLYQKAKDCRNYPFYCRIYTPSIQAEAGIFV</sequence>
<dbReference type="HOGENOM" id="CLU_3084868_0_0_10"/>
<dbReference type="KEGG" id="sli:Slin_3355"/>
<organism evidence="1 2">
    <name type="scientific">Spirosoma linguale (strain ATCC 33905 / DSM 74 / LMG 10896 / Claus 1)</name>
    <dbReference type="NCBI Taxonomy" id="504472"/>
    <lineage>
        <taxon>Bacteria</taxon>
        <taxon>Pseudomonadati</taxon>
        <taxon>Bacteroidota</taxon>
        <taxon>Cytophagia</taxon>
        <taxon>Cytophagales</taxon>
        <taxon>Cytophagaceae</taxon>
        <taxon>Spirosoma</taxon>
    </lineage>
</organism>
<gene>
    <name evidence="1" type="ordered locus">Slin_3355</name>
</gene>
<accession>D2QP57</accession>
<proteinExistence type="predicted"/>
<name>D2QP57_SPILD</name>
<evidence type="ECO:0000313" key="2">
    <source>
        <dbReference type="Proteomes" id="UP000002028"/>
    </source>
</evidence>
<dbReference type="STRING" id="504472.Slin_3355"/>